<dbReference type="GeneID" id="117142103"/>
<evidence type="ECO:0000256" key="1">
    <source>
        <dbReference type="PROSITE-ProRule" id="PRU00042"/>
    </source>
</evidence>
<dbReference type="Gene3D" id="3.30.160.60">
    <property type="entry name" value="Classic Zinc Finger"/>
    <property type="match status" value="1"/>
</dbReference>
<proteinExistence type="predicted"/>
<dbReference type="InterPro" id="IPR013087">
    <property type="entry name" value="Znf_C2H2_type"/>
</dbReference>
<evidence type="ECO:0000313" key="4">
    <source>
        <dbReference type="Proteomes" id="UP000515162"/>
    </source>
</evidence>
<organism evidence="4 5">
    <name type="scientific">Drosophila mauritiana</name>
    <name type="common">Fruit fly</name>
    <dbReference type="NCBI Taxonomy" id="7226"/>
    <lineage>
        <taxon>Eukaryota</taxon>
        <taxon>Metazoa</taxon>
        <taxon>Ecdysozoa</taxon>
        <taxon>Arthropoda</taxon>
        <taxon>Hexapoda</taxon>
        <taxon>Insecta</taxon>
        <taxon>Pterygota</taxon>
        <taxon>Neoptera</taxon>
        <taxon>Endopterygota</taxon>
        <taxon>Diptera</taxon>
        <taxon>Brachycera</taxon>
        <taxon>Muscomorpha</taxon>
        <taxon>Ephydroidea</taxon>
        <taxon>Drosophilidae</taxon>
        <taxon>Drosophila</taxon>
        <taxon>Sophophora</taxon>
    </lineage>
</organism>
<dbReference type="PROSITE" id="PS50157">
    <property type="entry name" value="ZINC_FINGER_C2H2_2"/>
    <property type="match status" value="2"/>
</dbReference>
<dbReference type="SUPFAM" id="SSF57667">
    <property type="entry name" value="beta-beta-alpha zinc fingers"/>
    <property type="match status" value="1"/>
</dbReference>
<keyword evidence="1" id="KW-0862">Zinc</keyword>
<gene>
    <name evidence="5" type="primary">LOC117142103</name>
</gene>
<keyword evidence="4" id="KW-1185">Reference proteome</keyword>
<accession>A0A6P8KCK3</accession>
<keyword evidence="1" id="KW-0479">Metal-binding</keyword>
<sequence>MGRKSRKTKSLCQNTIEHEPDPEDTNEQMIKNTEHINDRTQNFIKTEDPTDLSYSQTGLYEVVMLDANDLIKEEFALEDPNAEEHNQEDEEEISYQLAGPPKMCSKCLEAFPIDNFSSHTCRDINADRFSCKICPRKFRYKSLLVVHLKSHVRRQKGESIPELDLAKPTASRTKPNFELSYSPTPRWKISRRRAGMLKRDEMRVHEQRLCLYCPIAFSNESHLEKHLRDHHAERLYTSELITPDFETDASERICVKLDADETVLSV</sequence>
<evidence type="ECO:0000313" key="5">
    <source>
        <dbReference type="RefSeq" id="XP_033161879.1"/>
    </source>
</evidence>
<dbReference type="GO" id="GO:0008270">
    <property type="term" value="F:zinc ion binding"/>
    <property type="evidence" value="ECO:0007669"/>
    <property type="project" value="UniProtKB-KW"/>
</dbReference>
<protein>
    <submittedName>
        <fullName evidence="5">Zinc finger protein 888</fullName>
    </submittedName>
</protein>
<dbReference type="RefSeq" id="XP_033161879.1">
    <property type="nucleotide sequence ID" value="XM_033305988.1"/>
</dbReference>
<reference evidence="5" key="1">
    <citation type="submission" date="2025-08" db="UniProtKB">
        <authorList>
            <consortium name="RefSeq"/>
        </authorList>
    </citation>
    <scope>IDENTIFICATION</scope>
    <source>
        <strain evidence="5">Mau12</strain>
        <tissue evidence="5">Whole Body</tissue>
    </source>
</reference>
<evidence type="ECO:0000259" key="3">
    <source>
        <dbReference type="PROSITE" id="PS50157"/>
    </source>
</evidence>
<dbReference type="Pfam" id="PF00096">
    <property type="entry name" value="zf-C2H2"/>
    <property type="match status" value="2"/>
</dbReference>
<feature type="domain" description="C2H2-type" evidence="3">
    <location>
        <begin position="129"/>
        <end position="156"/>
    </location>
</feature>
<keyword evidence="1" id="KW-0863">Zinc-finger</keyword>
<dbReference type="InterPro" id="IPR036236">
    <property type="entry name" value="Znf_C2H2_sf"/>
</dbReference>
<dbReference type="PROSITE" id="PS00028">
    <property type="entry name" value="ZINC_FINGER_C2H2_1"/>
    <property type="match status" value="2"/>
</dbReference>
<name>A0A6P8KCK3_DROMA</name>
<feature type="region of interest" description="Disordered" evidence="2">
    <location>
        <begin position="1"/>
        <end position="27"/>
    </location>
</feature>
<feature type="domain" description="C2H2-type" evidence="3">
    <location>
        <begin position="208"/>
        <end position="235"/>
    </location>
</feature>
<dbReference type="SMART" id="SM00355">
    <property type="entry name" value="ZnF_C2H2"/>
    <property type="match status" value="2"/>
</dbReference>
<dbReference type="AlphaFoldDB" id="A0A6P8KCK3"/>
<dbReference type="Proteomes" id="UP000515162">
    <property type="component" value="Chromosome 3L"/>
</dbReference>
<evidence type="ECO:0000256" key="2">
    <source>
        <dbReference type="SAM" id="MobiDB-lite"/>
    </source>
</evidence>